<evidence type="ECO:0000256" key="4">
    <source>
        <dbReference type="PIRSR" id="PIRSR000097-3"/>
    </source>
</evidence>
<evidence type="ECO:0000313" key="7">
    <source>
        <dbReference type="Proteomes" id="UP000245412"/>
    </source>
</evidence>
<comment type="similarity">
    <text evidence="1">Belongs to the aldo/keto reductase family.</text>
</comment>
<evidence type="ECO:0000256" key="2">
    <source>
        <dbReference type="ARBA" id="ARBA00022857"/>
    </source>
</evidence>
<dbReference type="PRINTS" id="PR00069">
    <property type="entry name" value="ALDKETRDTASE"/>
</dbReference>
<feature type="site" description="Lowers pKa of active site Tyr" evidence="4">
    <location>
        <position position="84"/>
    </location>
</feature>
<feature type="domain" description="NADP-dependent oxidoreductase" evidence="5">
    <location>
        <begin position="32"/>
        <end position="297"/>
    </location>
</feature>
<evidence type="ECO:0000313" key="6">
    <source>
        <dbReference type="EMBL" id="PWJ76768.1"/>
    </source>
</evidence>
<dbReference type="Proteomes" id="UP000245412">
    <property type="component" value="Unassembled WGS sequence"/>
</dbReference>
<evidence type="ECO:0000256" key="3">
    <source>
        <dbReference type="ARBA" id="ARBA00023002"/>
    </source>
</evidence>
<dbReference type="RefSeq" id="WP_109625909.1">
    <property type="nucleotide sequence ID" value="NZ_JANKBI010000019.1"/>
</dbReference>
<evidence type="ECO:0000256" key="1">
    <source>
        <dbReference type="ARBA" id="ARBA00007905"/>
    </source>
</evidence>
<dbReference type="Pfam" id="PF00248">
    <property type="entry name" value="Aldo_ket_red"/>
    <property type="match status" value="1"/>
</dbReference>
<dbReference type="Gene3D" id="3.20.20.100">
    <property type="entry name" value="NADP-dependent oxidoreductase domain"/>
    <property type="match status" value="1"/>
</dbReference>
<comment type="caution">
    <text evidence="6">The sequence shown here is derived from an EMBL/GenBank/DDBJ whole genome shotgun (WGS) entry which is preliminary data.</text>
</comment>
<organism evidence="6 7">
    <name type="scientific">Murimonas intestini</name>
    <dbReference type="NCBI Taxonomy" id="1337051"/>
    <lineage>
        <taxon>Bacteria</taxon>
        <taxon>Bacillati</taxon>
        <taxon>Bacillota</taxon>
        <taxon>Clostridia</taxon>
        <taxon>Lachnospirales</taxon>
        <taxon>Lachnospiraceae</taxon>
        <taxon>Murimonas</taxon>
    </lineage>
</organism>
<dbReference type="SUPFAM" id="SSF51430">
    <property type="entry name" value="NAD(P)-linked oxidoreductase"/>
    <property type="match status" value="1"/>
</dbReference>
<keyword evidence="7" id="KW-1185">Reference proteome</keyword>
<dbReference type="GO" id="GO:0016616">
    <property type="term" value="F:oxidoreductase activity, acting on the CH-OH group of donors, NAD or NADP as acceptor"/>
    <property type="evidence" value="ECO:0007669"/>
    <property type="project" value="UniProtKB-ARBA"/>
</dbReference>
<proteinExistence type="inferred from homology"/>
<dbReference type="InterPro" id="IPR023210">
    <property type="entry name" value="NADP_OxRdtase_dom"/>
</dbReference>
<evidence type="ECO:0000259" key="5">
    <source>
        <dbReference type="Pfam" id="PF00248"/>
    </source>
</evidence>
<accession>A0AB73T6B7</accession>
<gene>
    <name evidence="6" type="ORF">C7383_104214</name>
</gene>
<dbReference type="PANTHER" id="PTHR43827:SF3">
    <property type="entry name" value="NADP-DEPENDENT OXIDOREDUCTASE DOMAIN-CONTAINING PROTEIN"/>
    <property type="match status" value="1"/>
</dbReference>
<keyword evidence="3" id="KW-0560">Oxidoreductase</keyword>
<dbReference type="AlphaFoldDB" id="A0AB73T6B7"/>
<reference evidence="6 7" key="1">
    <citation type="submission" date="2018-05" db="EMBL/GenBank/DDBJ databases">
        <authorList>
            <person name="Goeker M."/>
            <person name="Huntemann M."/>
            <person name="Clum A."/>
            <person name="Pillay M."/>
            <person name="Palaniappan K."/>
            <person name="Varghese N."/>
            <person name="Mikhailova N."/>
            <person name="Stamatis D."/>
            <person name="Reddy T."/>
            <person name="Daum C."/>
            <person name="Shapiro N."/>
            <person name="Ivanova N."/>
            <person name="Kyrpides N."/>
            <person name="Woyke T."/>
        </authorList>
    </citation>
    <scope>NUCLEOTIDE SEQUENCE [LARGE SCALE GENOMIC DNA]</scope>
    <source>
        <strain evidence="6 7">DSM 26524</strain>
    </source>
</reference>
<sequence>MGNMTFDTKIKLNNGVEMPLVGYSTEIVGRMAFHDQTRKEIIAEAIEAGYRRFEIVESDDCQRALGDAIRESGIPREEFFLSCKPQIADIRDFRYYYAFEEILAQLQMDFVDLYSVYWPQEKVFYGYPEEWQRKAWVRFQDIYKEGRVRAIGLCHFQIPHIEKILNDPDTKIMPAVNQDQFLPLYSNKKVRQYCSEKGIIFGALNEEDETRILKKPKYREFENPGLRPSGFYEKSTMLKEIGESVGKSIPQVINRWILQHGALLNIKAVGREQMEEEKDIFDFILSEADMAKIDAVNLDFRVGYDPEHIDF</sequence>
<protein>
    <submittedName>
        <fullName evidence="6">Diketogulonate reductase-like aldo/keto reductase</fullName>
    </submittedName>
</protein>
<dbReference type="EMBL" id="QGGY01000004">
    <property type="protein sequence ID" value="PWJ76768.1"/>
    <property type="molecule type" value="Genomic_DNA"/>
</dbReference>
<keyword evidence="2" id="KW-0521">NADP</keyword>
<dbReference type="PIRSF" id="PIRSF000097">
    <property type="entry name" value="AKR"/>
    <property type="match status" value="1"/>
</dbReference>
<dbReference type="InterPro" id="IPR036812">
    <property type="entry name" value="NAD(P)_OxRdtase_dom_sf"/>
</dbReference>
<name>A0AB73T6B7_9FIRM</name>
<dbReference type="InterPro" id="IPR020471">
    <property type="entry name" value="AKR"/>
</dbReference>
<dbReference type="PANTHER" id="PTHR43827">
    <property type="entry name" value="2,5-DIKETO-D-GLUCONIC ACID REDUCTASE"/>
    <property type="match status" value="1"/>
</dbReference>